<organism evidence="1 2">
    <name type="scientific">Eumeta variegata</name>
    <name type="common">Bagworm moth</name>
    <name type="synonym">Eumeta japonica</name>
    <dbReference type="NCBI Taxonomy" id="151549"/>
    <lineage>
        <taxon>Eukaryota</taxon>
        <taxon>Metazoa</taxon>
        <taxon>Ecdysozoa</taxon>
        <taxon>Arthropoda</taxon>
        <taxon>Hexapoda</taxon>
        <taxon>Insecta</taxon>
        <taxon>Pterygota</taxon>
        <taxon>Neoptera</taxon>
        <taxon>Endopterygota</taxon>
        <taxon>Lepidoptera</taxon>
        <taxon>Glossata</taxon>
        <taxon>Ditrysia</taxon>
        <taxon>Tineoidea</taxon>
        <taxon>Psychidae</taxon>
        <taxon>Oiketicinae</taxon>
        <taxon>Eumeta</taxon>
    </lineage>
</organism>
<proteinExistence type="predicted"/>
<evidence type="ECO:0000313" key="1">
    <source>
        <dbReference type="EMBL" id="GBP06360.1"/>
    </source>
</evidence>
<protein>
    <submittedName>
        <fullName evidence="1">Uncharacterized protein</fullName>
    </submittedName>
</protein>
<dbReference type="AlphaFoldDB" id="A0A4C1SYL4"/>
<keyword evidence="2" id="KW-1185">Reference proteome</keyword>
<comment type="caution">
    <text evidence="1">The sequence shown here is derived from an EMBL/GenBank/DDBJ whole genome shotgun (WGS) entry which is preliminary data.</text>
</comment>
<dbReference type="Proteomes" id="UP000299102">
    <property type="component" value="Unassembled WGS sequence"/>
</dbReference>
<sequence length="121" mass="13539">MLEYTTLSEACPSGTSDVPAVRRETTSRCRSIQRSSWKAITYTTSTWKRSMLTCKRSSDGGTLPVPVHRLLLDVALDVKKNCCRPVPCSVLIALFSERGRSWPALVFGIPVYVLNSFKEVR</sequence>
<gene>
    <name evidence="1" type="ORF">EVAR_4519_1</name>
</gene>
<dbReference type="EMBL" id="BGZK01000022">
    <property type="protein sequence ID" value="GBP06360.1"/>
    <property type="molecule type" value="Genomic_DNA"/>
</dbReference>
<evidence type="ECO:0000313" key="2">
    <source>
        <dbReference type="Proteomes" id="UP000299102"/>
    </source>
</evidence>
<reference evidence="1 2" key="1">
    <citation type="journal article" date="2019" name="Commun. Biol.">
        <title>The bagworm genome reveals a unique fibroin gene that provides high tensile strength.</title>
        <authorList>
            <person name="Kono N."/>
            <person name="Nakamura H."/>
            <person name="Ohtoshi R."/>
            <person name="Tomita M."/>
            <person name="Numata K."/>
            <person name="Arakawa K."/>
        </authorList>
    </citation>
    <scope>NUCLEOTIDE SEQUENCE [LARGE SCALE GENOMIC DNA]</scope>
</reference>
<accession>A0A4C1SYL4</accession>
<name>A0A4C1SYL4_EUMVA</name>